<dbReference type="Proteomes" id="UP000229901">
    <property type="component" value="Unassembled WGS sequence"/>
</dbReference>
<evidence type="ECO:0000256" key="2">
    <source>
        <dbReference type="ARBA" id="ARBA00022475"/>
    </source>
</evidence>
<evidence type="ECO:0000256" key="4">
    <source>
        <dbReference type="SAM" id="SignalP"/>
    </source>
</evidence>
<feature type="signal peptide" evidence="4">
    <location>
        <begin position="1"/>
        <end position="23"/>
    </location>
</feature>
<dbReference type="EMBL" id="PFAP01000045">
    <property type="protein sequence ID" value="PIR93678.1"/>
    <property type="molecule type" value="Genomic_DNA"/>
</dbReference>
<gene>
    <name evidence="5" type="ORF">COT97_05395</name>
</gene>
<evidence type="ECO:0000256" key="1">
    <source>
        <dbReference type="ARBA" id="ARBA00004236"/>
    </source>
</evidence>
<dbReference type="InterPro" id="IPR009722">
    <property type="entry name" value="YjiK/CarP"/>
</dbReference>
<evidence type="ECO:0000256" key="3">
    <source>
        <dbReference type="ARBA" id="ARBA00023136"/>
    </source>
</evidence>
<dbReference type="InterPro" id="IPR028974">
    <property type="entry name" value="TSP_type-3_rpt"/>
</dbReference>
<reference evidence="6" key="1">
    <citation type="submission" date="2017-09" db="EMBL/GenBank/DDBJ databases">
        <title>Depth-based differentiation of microbial function through sediment-hosted aquifers and enrichment of novel symbionts in the deep terrestrial subsurface.</title>
        <authorList>
            <person name="Probst A.J."/>
            <person name="Ladd B."/>
            <person name="Jarett J.K."/>
            <person name="Geller-Mcgrath D.E."/>
            <person name="Sieber C.M.K."/>
            <person name="Emerson J.B."/>
            <person name="Anantharaman K."/>
            <person name="Thomas B.C."/>
            <person name="Malmstrom R."/>
            <person name="Stieglmeier M."/>
            <person name="Klingl A."/>
            <person name="Woyke T."/>
            <person name="Ryan C.M."/>
            <person name="Banfield J.F."/>
        </authorList>
    </citation>
    <scope>NUCLEOTIDE SEQUENCE [LARGE SCALE GENOMIC DNA]</scope>
</reference>
<dbReference type="SUPFAM" id="SSF103647">
    <property type="entry name" value="TSP type-3 repeat"/>
    <property type="match status" value="1"/>
</dbReference>
<comment type="subcellular location">
    <subcellularLocation>
        <location evidence="1">Cell membrane</location>
    </subcellularLocation>
</comment>
<dbReference type="InterPro" id="IPR018247">
    <property type="entry name" value="EF_Hand_1_Ca_BS"/>
</dbReference>
<keyword evidence="4" id="KW-0732">Signal</keyword>
<evidence type="ECO:0000313" key="6">
    <source>
        <dbReference type="Proteomes" id="UP000229901"/>
    </source>
</evidence>
<dbReference type="InterPro" id="IPR011044">
    <property type="entry name" value="Quino_amine_DH_bsu"/>
</dbReference>
<comment type="caution">
    <text evidence="5">The sequence shown here is derived from an EMBL/GenBank/DDBJ whole genome shotgun (WGS) entry which is preliminary data.</text>
</comment>
<sequence length="617" mass="68793">MKLKLSLVTVVFFILAVPTVVFGATWPATGITSANTITMPSPYEPSGLAWNEVTQKLFTVSDPTSDGNRITMMNEDGSNQKTWKKINAGLGTDFEGLTIVDPNSNYIYVGVENRDGIYEFDITSPTDSPRVTKVWDLTPWLQSSDPNRGMEGLTYVPNEFHSYNIDPGHGVFYGGVQRDIDLTDAYTWNDAIIYAFDVNLEVSGDVRLLGALDLHSSLPTRMISDLFFSKDTGTLFILSYNTLYETSPDGQTIFNIYSGVPGGGEEGFVLDITPGSNMAEVYIAHDNDRTVTRHFNFPVTVLVQDSDGDGVLDDEDMCPGYNDAFDIDEDGIPDGCDDHDDRFCERVIGETGKVSVLQKDDAEWHRVELENTYADPVVIAQMSTYNGGNASHIRLRNVDSTSFELQIEEWDYLDQWHTTEEIAYVVMEKGHYNVDGVEFDVGSESLRHDFKTVTYNESFNQTPMVLSQSQTYNGWQAIVTRQQNVGTNSFQVKLKEEEGNDGTHAYEDVGYIAIETGNAMLGSRLLNVSATPDNVTHAWSRIDFDMMSDPFFFSMMQDHDGGDTAGIRHKNLGSNSVEIMIEEEQSKDSETNHTTEVVGYMILDGVGTISVKMMCRL</sequence>
<name>A0A2H0V3R4_9BACT</name>
<keyword evidence="3" id="KW-0472">Membrane</keyword>
<dbReference type="PROSITE" id="PS00018">
    <property type="entry name" value="EF_HAND_1"/>
    <property type="match status" value="1"/>
</dbReference>
<dbReference type="GO" id="GO:0005509">
    <property type="term" value="F:calcium ion binding"/>
    <property type="evidence" value="ECO:0007669"/>
    <property type="project" value="InterPro"/>
</dbReference>
<evidence type="ECO:0000313" key="5">
    <source>
        <dbReference type="EMBL" id="PIR93678.1"/>
    </source>
</evidence>
<dbReference type="SUPFAM" id="SSF50969">
    <property type="entry name" value="YVTN repeat-like/Quinoprotein amine dehydrogenase"/>
    <property type="match status" value="1"/>
</dbReference>
<dbReference type="GO" id="GO:0005886">
    <property type="term" value="C:plasma membrane"/>
    <property type="evidence" value="ECO:0007669"/>
    <property type="project" value="UniProtKB-SubCell"/>
</dbReference>
<feature type="chain" id="PRO_5013621467" evidence="4">
    <location>
        <begin position="24"/>
        <end position="617"/>
    </location>
</feature>
<organism evidence="5 6">
    <name type="scientific">Candidatus Falkowbacteria bacterium CG10_big_fil_rev_8_21_14_0_10_39_11</name>
    <dbReference type="NCBI Taxonomy" id="1974565"/>
    <lineage>
        <taxon>Bacteria</taxon>
        <taxon>Candidatus Falkowiibacteriota</taxon>
    </lineage>
</organism>
<dbReference type="Gene3D" id="4.10.1080.10">
    <property type="entry name" value="TSP type-3 repeat"/>
    <property type="match status" value="1"/>
</dbReference>
<accession>A0A2H0V3R4</accession>
<dbReference type="AlphaFoldDB" id="A0A2H0V3R4"/>
<proteinExistence type="predicted"/>
<keyword evidence="2" id="KW-1003">Cell membrane</keyword>
<dbReference type="Pfam" id="PF06977">
    <property type="entry name" value="SdiA-regulated"/>
    <property type="match status" value="1"/>
</dbReference>
<protein>
    <submittedName>
        <fullName evidence="5">Uncharacterized protein</fullName>
    </submittedName>
</protein>